<dbReference type="OrthoDB" id="5586090at2759"/>
<dbReference type="GO" id="GO:0005778">
    <property type="term" value="C:peroxisomal membrane"/>
    <property type="evidence" value="ECO:0007669"/>
    <property type="project" value="TreeGrafter"/>
</dbReference>
<feature type="region of interest" description="Disordered" evidence="5">
    <location>
        <begin position="490"/>
        <end position="585"/>
    </location>
</feature>
<dbReference type="STRING" id="1160509.A0A3N4HUX9"/>
<keyword evidence="4 6" id="KW-0472">Membrane</keyword>
<dbReference type="Proteomes" id="UP000275078">
    <property type="component" value="Unassembled WGS sequence"/>
</dbReference>
<dbReference type="GO" id="GO:0007031">
    <property type="term" value="P:peroxisome organization"/>
    <property type="evidence" value="ECO:0007669"/>
    <property type="project" value="UniProtKB-ARBA"/>
</dbReference>
<name>A0A3N4HUX9_ASCIM</name>
<dbReference type="PANTHER" id="PTHR31679">
    <property type="entry name" value="PEROXISOMAL MEMBRANE PROTEIN PEX30-RELATED"/>
    <property type="match status" value="1"/>
</dbReference>
<protein>
    <submittedName>
        <fullName evidence="8">Pex24p-domain-containing protein</fullName>
    </submittedName>
</protein>
<feature type="compositionally biased region" description="Basic and acidic residues" evidence="5">
    <location>
        <begin position="551"/>
        <end position="569"/>
    </location>
</feature>
<dbReference type="Pfam" id="PF06398">
    <property type="entry name" value="Pex24p"/>
    <property type="match status" value="1"/>
</dbReference>
<sequence length="585" mass="64539">MTDPAHNPALSGNTKAESSSSTSAFSYLYGSSTNNDTSQPNPAGRDTIVASFSPHPSTTSRSSYQVTTRSPLLVATPPQVTRALSQSYPFVKAANEVMGLLTWTTKDPWESFILVCGFWAVTLYGDVFLRYGGLLVAVGIVGAVVAVQKRNDADTHPSLDDILENLTTLTTRLNIFLSPLHNMLRFISTSSSATTTATSPMLITFLIRAILISPLWFLLSVYPLRLITTNRIVLITGTLILSWHSRPAKVTRAILWRSRHIRLLSEAITGVNFTLLPSGAPPPLPPRRPASSPAVPTIGSDKKHKHRHHLHRDPERKHKSSSSTTTLSHLIAPTIPTATSISTPLSPASSSPGVKFTFTIYENQRRWLGIGWTSSLFAYERAPWTDEHLQPCPPPDEFTLPETQPGSGVKWRWVDGEDWWVEGADKVGGRESKMRGLKERVGKTVKVGEGEDEGWIYYDNKWRDGRRNMDSWGRYTRRRKWYRNAELVEDDGSDERGGESGSGSGASGSESEEERETPPELPKRRVPTAIEEEELPDYPSSSDDGVGEFHSTTEEVAGKGKGKSREDLSGRGGRPAATLEREGYS</sequence>
<keyword evidence="9" id="KW-1185">Reference proteome</keyword>
<feature type="transmembrane region" description="Helical" evidence="6">
    <location>
        <begin position="205"/>
        <end position="224"/>
    </location>
</feature>
<dbReference type="GO" id="GO:0012505">
    <property type="term" value="C:endomembrane system"/>
    <property type="evidence" value="ECO:0007669"/>
    <property type="project" value="UniProtKB-SubCell"/>
</dbReference>
<feature type="transmembrane region" description="Helical" evidence="6">
    <location>
        <begin position="128"/>
        <end position="147"/>
    </location>
</feature>
<dbReference type="InterPro" id="IPR006614">
    <property type="entry name" value="Peroxin/Ferlin"/>
</dbReference>
<accession>A0A3N4HUX9</accession>
<feature type="region of interest" description="Disordered" evidence="5">
    <location>
        <begin position="279"/>
        <end position="326"/>
    </location>
</feature>
<feature type="compositionally biased region" description="Low complexity" evidence="5">
    <location>
        <begin position="11"/>
        <end position="32"/>
    </location>
</feature>
<dbReference type="EMBL" id="ML119723">
    <property type="protein sequence ID" value="RPA77642.1"/>
    <property type="molecule type" value="Genomic_DNA"/>
</dbReference>
<evidence type="ECO:0000256" key="2">
    <source>
        <dbReference type="ARBA" id="ARBA00022692"/>
    </source>
</evidence>
<proteinExistence type="predicted"/>
<feature type="domain" description="Peroxin/Ferlin" evidence="7">
    <location>
        <begin position="353"/>
        <end position="422"/>
    </location>
</feature>
<gene>
    <name evidence="8" type="ORF">BJ508DRAFT_165865</name>
</gene>
<reference evidence="8 9" key="1">
    <citation type="journal article" date="2018" name="Nat. Ecol. Evol.">
        <title>Pezizomycetes genomes reveal the molecular basis of ectomycorrhizal truffle lifestyle.</title>
        <authorList>
            <person name="Murat C."/>
            <person name="Payen T."/>
            <person name="Noel B."/>
            <person name="Kuo A."/>
            <person name="Morin E."/>
            <person name="Chen J."/>
            <person name="Kohler A."/>
            <person name="Krizsan K."/>
            <person name="Balestrini R."/>
            <person name="Da Silva C."/>
            <person name="Montanini B."/>
            <person name="Hainaut M."/>
            <person name="Levati E."/>
            <person name="Barry K.W."/>
            <person name="Belfiori B."/>
            <person name="Cichocki N."/>
            <person name="Clum A."/>
            <person name="Dockter R.B."/>
            <person name="Fauchery L."/>
            <person name="Guy J."/>
            <person name="Iotti M."/>
            <person name="Le Tacon F."/>
            <person name="Lindquist E.A."/>
            <person name="Lipzen A."/>
            <person name="Malagnac F."/>
            <person name="Mello A."/>
            <person name="Molinier V."/>
            <person name="Miyauchi S."/>
            <person name="Poulain J."/>
            <person name="Riccioni C."/>
            <person name="Rubini A."/>
            <person name="Sitrit Y."/>
            <person name="Splivallo R."/>
            <person name="Traeger S."/>
            <person name="Wang M."/>
            <person name="Zifcakova L."/>
            <person name="Wipf D."/>
            <person name="Zambonelli A."/>
            <person name="Paolocci F."/>
            <person name="Nowrousian M."/>
            <person name="Ottonello S."/>
            <person name="Baldrian P."/>
            <person name="Spatafora J.W."/>
            <person name="Henrissat B."/>
            <person name="Nagy L.G."/>
            <person name="Aury J.M."/>
            <person name="Wincker P."/>
            <person name="Grigoriev I.V."/>
            <person name="Bonfante P."/>
            <person name="Martin F.M."/>
        </authorList>
    </citation>
    <scope>NUCLEOTIDE SEQUENCE [LARGE SCALE GENOMIC DNA]</scope>
    <source>
        <strain evidence="8 9">RN42</strain>
    </source>
</reference>
<evidence type="ECO:0000259" key="7">
    <source>
        <dbReference type="SMART" id="SM00693"/>
    </source>
</evidence>
<evidence type="ECO:0000313" key="8">
    <source>
        <dbReference type="EMBL" id="RPA77642.1"/>
    </source>
</evidence>
<feature type="region of interest" description="Disordered" evidence="5">
    <location>
        <begin position="1"/>
        <end position="68"/>
    </location>
</feature>
<organism evidence="8 9">
    <name type="scientific">Ascobolus immersus RN42</name>
    <dbReference type="NCBI Taxonomy" id="1160509"/>
    <lineage>
        <taxon>Eukaryota</taxon>
        <taxon>Fungi</taxon>
        <taxon>Dikarya</taxon>
        <taxon>Ascomycota</taxon>
        <taxon>Pezizomycotina</taxon>
        <taxon>Pezizomycetes</taxon>
        <taxon>Pezizales</taxon>
        <taxon>Ascobolaceae</taxon>
        <taxon>Ascobolus</taxon>
    </lineage>
</organism>
<evidence type="ECO:0000256" key="3">
    <source>
        <dbReference type="ARBA" id="ARBA00022989"/>
    </source>
</evidence>
<dbReference type="AlphaFoldDB" id="A0A3N4HUX9"/>
<keyword evidence="3 6" id="KW-1133">Transmembrane helix</keyword>
<dbReference type="PANTHER" id="PTHR31679:SF2">
    <property type="entry name" value="PEROXISOMAL MEMBRANE PROTEIN PEX30-RELATED"/>
    <property type="match status" value="1"/>
</dbReference>
<feature type="compositionally biased region" description="Polar residues" evidence="5">
    <location>
        <begin position="54"/>
        <end position="68"/>
    </location>
</feature>
<feature type="compositionally biased region" description="Pro residues" evidence="5">
    <location>
        <begin position="279"/>
        <end position="288"/>
    </location>
</feature>
<evidence type="ECO:0000256" key="1">
    <source>
        <dbReference type="ARBA" id="ARBA00004127"/>
    </source>
</evidence>
<feature type="compositionally biased region" description="Basic residues" evidence="5">
    <location>
        <begin position="302"/>
        <end position="311"/>
    </location>
</feature>
<comment type="subcellular location">
    <subcellularLocation>
        <location evidence="1">Endomembrane system</location>
        <topology evidence="1">Multi-pass membrane protein</topology>
    </subcellularLocation>
</comment>
<dbReference type="InterPro" id="IPR010482">
    <property type="entry name" value="TECPR1-like_DysF"/>
</dbReference>
<dbReference type="SMART" id="SM00693">
    <property type="entry name" value="DysFN"/>
    <property type="match status" value="1"/>
</dbReference>
<dbReference type="InterPro" id="IPR052646">
    <property type="entry name" value="Peroxisomal_PEX28-32"/>
</dbReference>
<evidence type="ECO:0000313" key="9">
    <source>
        <dbReference type="Proteomes" id="UP000275078"/>
    </source>
</evidence>
<keyword evidence="2 6" id="KW-0812">Transmembrane</keyword>
<evidence type="ECO:0000256" key="4">
    <source>
        <dbReference type="ARBA" id="ARBA00023136"/>
    </source>
</evidence>
<evidence type="ECO:0000256" key="5">
    <source>
        <dbReference type="SAM" id="MobiDB-lite"/>
    </source>
</evidence>
<evidence type="ECO:0000256" key="6">
    <source>
        <dbReference type="SAM" id="Phobius"/>
    </source>
</evidence>